<evidence type="ECO:0000313" key="4">
    <source>
        <dbReference type="EMBL" id="EWS71222.1"/>
    </source>
</evidence>
<dbReference type="AlphaFoldDB" id="W7X035"/>
<gene>
    <name evidence="4" type="ORF">TTHERM_000940350</name>
</gene>
<feature type="region of interest" description="Disordered" evidence="3">
    <location>
        <begin position="211"/>
        <end position="235"/>
    </location>
</feature>
<dbReference type="InterPro" id="IPR051181">
    <property type="entry name" value="CAF1_poly(A)_ribonucleases"/>
</dbReference>
<dbReference type="InterPro" id="IPR006941">
    <property type="entry name" value="RNase_CAF1"/>
</dbReference>
<dbReference type="Pfam" id="PF04857">
    <property type="entry name" value="CAF1"/>
    <property type="match status" value="2"/>
</dbReference>
<dbReference type="InParanoid" id="W7X035"/>
<dbReference type="GO" id="GO:0003723">
    <property type="term" value="F:RNA binding"/>
    <property type="evidence" value="ECO:0007669"/>
    <property type="project" value="TreeGrafter"/>
</dbReference>
<dbReference type="PANTHER" id="PTHR15092">
    <property type="entry name" value="POLY A -SPECIFIC RIBONUCLEASE/TARGET OF EGR1, MEMBER 1"/>
    <property type="match status" value="1"/>
</dbReference>
<name>W7X035_TETTS</name>
<accession>W7X035</accession>
<reference evidence="5" key="1">
    <citation type="journal article" date="2006" name="PLoS Biol.">
        <title>Macronuclear genome sequence of the ciliate Tetrahymena thermophila, a model eukaryote.</title>
        <authorList>
            <person name="Eisen J.A."/>
            <person name="Coyne R.S."/>
            <person name="Wu M."/>
            <person name="Wu D."/>
            <person name="Thiagarajan M."/>
            <person name="Wortman J.R."/>
            <person name="Badger J.H."/>
            <person name="Ren Q."/>
            <person name="Amedeo P."/>
            <person name="Jones K.M."/>
            <person name="Tallon L.J."/>
            <person name="Delcher A.L."/>
            <person name="Salzberg S.L."/>
            <person name="Silva J.C."/>
            <person name="Haas B.J."/>
            <person name="Majoros W.H."/>
            <person name="Farzad M."/>
            <person name="Carlton J.M."/>
            <person name="Smith R.K. Jr."/>
            <person name="Garg J."/>
            <person name="Pearlman R.E."/>
            <person name="Karrer K.M."/>
            <person name="Sun L."/>
            <person name="Manning G."/>
            <person name="Elde N.C."/>
            <person name="Turkewitz A.P."/>
            <person name="Asai D.J."/>
            <person name="Wilkes D.E."/>
            <person name="Wang Y."/>
            <person name="Cai H."/>
            <person name="Collins K."/>
            <person name="Stewart B.A."/>
            <person name="Lee S.R."/>
            <person name="Wilamowska K."/>
            <person name="Weinberg Z."/>
            <person name="Ruzzo W.L."/>
            <person name="Wloga D."/>
            <person name="Gaertig J."/>
            <person name="Frankel J."/>
            <person name="Tsao C.-C."/>
            <person name="Gorovsky M.A."/>
            <person name="Keeling P.J."/>
            <person name="Waller R.F."/>
            <person name="Patron N.J."/>
            <person name="Cherry J.M."/>
            <person name="Stover N.A."/>
            <person name="Krieger C.J."/>
            <person name="del Toro C."/>
            <person name="Ryder H.F."/>
            <person name="Williamson S.C."/>
            <person name="Barbeau R.A."/>
            <person name="Hamilton E.P."/>
            <person name="Orias E."/>
        </authorList>
    </citation>
    <scope>NUCLEOTIDE SEQUENCE [LARGE SCALE GENOMIC DNA]</scope>
    <source>
        <strain evidence="5">SB210</strain>
    </source>
</reference>
<dbReference type="Gene3D" id="3.30.420.10">
    <property type="entry name" value="Ribonuclease H-like superfamily/Ribonuclease H"/>
    <property type="match status" value="2"/>
</dbReference>
<comment type="similarity">
    <text evidence="1">Belongs to the CAF1 family.</text>
</comment>
<sequence>MQVTKQNFEQSFQIFSDLVNSPKTEFISYDFEMTGIRTTEKESYNDMPFERYEKCAQVARKYALIQAGLTVFHKEDSKYTAYPFNAYVIRRKIENTSYKPEVVLESGAIKFNAEHGCDFDQWIKNSVTHIDREQYANLLKEVEQKNDLSQAERNKAINSIHQSLGFTKFFELVGKRNVPIVGHNCYMDLLFLHNSFIGALPQYYSKKLSVEEEEEQKHSQEANDEESKESSTQSNNYKERIFSSFQKLYDSKAISVSFFKEFMTDDNKSTSLESLKEFIYTNLSKYRLAEIQLGQGAYQDYNWDDPNNQQKFHEAGFDSYLTGWIFLQLRQFYVENFKKTEKDFENTFLNNINVMNNRYFLSFGQEEDILQTQILNGNISDDILHIFAHNDPVDPIKEQQQEKMEKFQKQIQDYFESQQYSSRVRASIQNQNFIFIELSLQNNKDQVDIDNLKKKLENDIKEIQKMASELSVKEYEQLIFQQRHNTKKFNNAKPKNNKYQNKK</sequence>
<feature type="coiled-coil region" evidence="2">
    <location>
        <begin position="132"/>
        <end position="159"/>
    </location>
</feature>
<dbReference type="KEGG" id="tet:TTHERM_000940350"/>
<keyword evidence="5" id="KW-1185">Reference proteome</keyword>
<organism evidence="4 5">
    <name type="scientific">Tetrahymena thermophila (strain SB210)</name>
    <dbReference type="NCBI Taxonomy" id="312017"/>
    <lineage>
        <taxon>Eukaryota</taxon>
        <taxon>Sar</taxon>
        <taxon>Alveolata</taxon>
        <taxon>Ciliophora</taxon>
        <taxon>Intramacronucleata</taxon>
        <taxon>Oligohymenophorea</taxon>
        <taxon>Hymenostomatida</taxon>
        <taxon>Tetrahymenina</taxon>
        <taxon>Tetrahymenidae</taxon>
        <taxon>Tetrahymena</taxon>
    </lineage>
</organism>
<dbReference type="InterPro" id="IPR036397">
    <property type="entry name" value="RNaseH_sf"/>
</dbReference>
<dbReference type="PANTHER" id="PTHR15092:SF22">
    <property type="entry name" value="POLY(A)-SPECIFIC RIBONUCLEASE PNLDC1"/>
    <property type="match status" value="1"/>
</dbReference>
<protein>
    <submittedName>
        <fullName evidence="4">CAF1 family ribonuclease</fullName>
    </submittedName>
</protein>
<feature type="compositionally biased region" description="Low complexity" evidence="3">
    <location>
        <begin position="488"/>
        <end position="503"/>
    </location>
</feature>
<feature type="region of interest" description="Disordered" evidence="3">
    <location>
        <begin position="483"/>
        <end position="503"/>
    </location>
</feature>
<dbReference type="GO" id="GO:0000175">
    <property type="term" value="F:3'-5'-RNA exonuclease activity"/>
    <property type="evidence" value="ECO:0007669"/>
    <property type="project" value="TreeGrafter"/>
</dbReference>
<evidence type="ECO:0000256" key="1">
    <source>
        <dbReference type="ARBA" id="ARBA00008372"/>
    </source>
</evidence>
<dbReference type="EMBL" id="GG662264">
    <property type="protein sequence ID" value="EWS71222.1"/>
    <property type="molecule type" value="Genomic_DNA"/>
</dbReference>
<proteinExistence type="inferred from homology"/>
<dbReference type="InterPro" id="IPR012337">
    <property type="entry name" value="RNaseH-like_sf"/>
</dbReference>
<evidence type="ECO:0000313" key="5">
    <source>
        <dbReference type="Proteomes" id="UP000009168"/>
    </source>
</evidence>
<dbReference type="STRING" id="312017.W7X035"/>
<dbReference type="RefSeq" id="XP_012656243.1">
    <property type="nucleotide sequence ID" value="XM_012800789.1"/>
</dbReference>
<keyword evidence="2" id="KW-0175">Coiled coil</keyword>
<dbReference type="Proteomes" id="UP000009168">
    <property type="component" value="Unassembled WGS sequence"/>
</dbReference>
<dbReference type="GeneID" id="24441166"/>
<dbReference type="OrthoDB" id="414075at2759"/>
<evidence type="ECO:0000256" key="2">
    <source>
        <dbReference type="SAM" id="Coils"/>
    </source>
</evidence>
<evidence type="ECO:0000256" key="3">
    <source>
        <dbReference type="SAM" id="MobiDB-lite"/>
    </source>
</evidence>
<dbReference type="SUPFAM" id="SSF53098">
    <property type="entry name" value="Ribonuclease H-like"/>
    <property type="match status" value="1"/>
</dbReference>